<dbReference type="OrthoDB" id="882224at2"/>
<gene>
    <name evidence="1" type="ORF">CDO52_05330</name>
</gene>
<evidence type="ECO:0000313" key="2">
    <source>
        <dbReference type="Proteomes" id="UP000215005"/>
    </source>
</evidence>
<dbReference type="Gene3D" id="2.40.350.10">
    <property type="entry name" value="SO1590-like"/>
    <property type="match status" value="1"/>
</dbReference>
<dbReference type="SUPFAM" id="SSF159238">
    <property type="entry name" value="SO1590-like"/>
    <property type="match status" value="1"/>
</dbReference>
<sequence>MQHAQHTSGEFTFANWEENTVGRAADGPKLALASVVNTFSGGIEAAETTCGYTITYATENTGAFTGFELLQGTVDGRKGTFILEERGSFDADGSVHCTFDVVHGSATDELTGLTGRGHFTVHQGTPSTRYTFAYDLG</sequence>
<reference evidence="1 2" key="1">
    <citation type="submission" date="2017-08" db="EMBL/GenBank/DDBJ databases">
        <title>The complete genome sequence of Nocardiopsis gilva YIM 90087.</title>
        <authorList>
            <person name="Yin M."/>
            <person name="Tang S."/>
        </authorList>
    </citation>
    <scope>NUCLEOTIDE SEQUENCE [LARGE SCALE GENOMIC DNA]</scope>
    <source>
        <strain evidence="1 2">YIM 90087</strain>
    </source>
</reference>
<protein>
    <submittedName>
        <fullName evidence="1">DUF3224 domain-containing protein</fullName>
    </submittedName>
</protein>
<accession>A0A223S2D3</accession>
<dbReference type="RefSeq" id="WP_017620238.1">
    <property type="nucleotide sequence ID" value="NZ_ANBG01000304.1"/>
</dbReference>
<evidence type="ECO:0000313" key="1">
    <source>
        <dbReference type="EMBL" id="ASU82285.1"/>
    </source>
</evidence>
<dbReference type="Pfam" id="PF11528">
    <property type="entry name" value="DUF3224"/>
    <property type="match status" value="1"/>
</dbReference>
<name>A0A223S2D3_9ACTN</name>
<proteinExistence type="predicted"/>
<dbReference type="AlphaFoldDB" id="A0A223S2D3"/>
<organism evidence="1 2">
    <name type="scientific">Nocardiopsis gilva YIM 90087</name>
    <dbReference type="NCBI Taxonomy" id="1235441"/>
    <lineage>
        <taxon>Bacteria</taxon>
        <taxon>Bacillati</taxon>
        <taxon>Actinomycetota</taxon>
        <taxon>Actinomycetes</taxon>
        <taxon>Streptosporangiales</taxon>
        <taxon>Nocardiopsidaceae</taxon>
        <taxon>Nocardiopsis</taxon>
    </lineage>
</organism>
<dbReference type="InterPro" id="IPR023159">
    <property type="entry name" value="SO1590-like_sf"/>
</dbReference>
<dbReference type="Proteomes" id="UP000215005">
    <property type="component" value="Chromosome"/>
</dbReference>
<dbReference type="InterPro" id="IPR021607">
    <property type="entry name" value="DUF3224"/>
</dbReference>
<dbReference type="KEGG" id="ngv:CDO52_05330"/>
<dbReference type="EMBL" id="CP022753">
    <property type="protein sequence ID" value="ASU82285.1"/>
    <property type="molecule type" value="Genomic_DNA"/>
</dbReference>
<keyword evidence="2" id="KW-1185">Reference proteome</keyword>